<dbReference type="EMBL" id="CP003154">
    <property type="protein sequence ID" value="AFL74382.1"/>
    <property type="molecule type" value="Genomic_DNA"/>
</dbReference>
<dbReference type="EC" id="2.7.13.3" evidence="2"/>
<evidence type="ECO:0000256" key="5">
    <source>
        <dbReference type="ARBA" id="ARBA00022777"/>
    </source>
</evidence>
<dbReference type="InterPro" id="IPR013767">
    <property type="entry name" value="PAS_fold"/>
</dbReference>
<organism evidence="10 11">
    <name type="scientific">Thiocystis violascens (strain ATCC 17096 / DSM 198 / 6111)</name>
    <name type="common">Chromatium violascens</name>
    <dbReference type="NCBI Taxonomy" id="765911"/>
    <lineage>
        <taxon>Bacteria</taxon>
        <taxon>Pseudomonadati</taxon>
        <taxon>Pseudomonadota</taxon>
        <taxon>Gammaproteobacteria</taxon>
        <taxon>Chromatiales</taxon>
        <taxon>Chromatiaceae</taxon>
        <taxon>Thiocystis</taxon>
    </lineage>
</organism>
<dbReference type="NCBIfam" id="TIGR00229">
    <property type="entry name" value="sensory_box"/>
    <property type="match status" value="6"/>
</dbReference>
<comment type="catalytic activity">
    <reaction evidence="1">
        <text>ATP + protein L-histidine = ADP + protein N-phospho-L-histidine.</text>
        <dbReference type="EC" id="2.7.13.3"/>
    </reaction>
</comment>
<dbReference type="PROSITE" id="PS50112">
    <property type="entry name" value="PAS"/>
    <property type="match status" value="2"/>
</dbReference>
<dbReference type="InterPro" id="IPR001610">
    <property type="entry name" value="PAC"/>
</dbReference>
<keyword evidence="6" id="KW-0175">Coiled coil</keyword>
<feature type="domain" description="PAC" evidence="9">
    <location>
        <begin position="947"/>
        <end position="999"/>
    </location>
</feature>
<dbReference type="Gene3D" id="3.30.565.10">
    <property type="entry name" value="Histidine kinase-like ATPase, C-terminal domain"/>
    <property type="match status" value="1"/>
</dbReference>
<dbReference type="Pfam" id="PF08447">
    <property type="entry name" value="PAS_3"/>
    <property type="match status" value="1"/>
</dbReference>
<dbReference type="eggNOG" id="COG2203">
    <property type="taxonomic scope" value="Bacteria"/>
</dbReference>
<dbReference type="SUPFAM" id="SSF55785">
    <property type="entry name" value="PYP-like sensor domain (PAS domain)"/>
    <property type="match status" value="6"/>
</dbReference>
<dbReference type="Proteomes" id="UP000006062">
    <property type="component" value="Chromosome"/>
</dbReference>
<evidence type="ECO:0000256" key="3">
    <source>
        <dbReference type="ARBA" id="ARBA00022553"/>
    </source>
</evidence>
<dbReference type="PANTHER" id="PTHR43304">
    <property type="entry name" value="PHYTOCHROME-LIKE PROTEIN CPH1"/>
    <property type="match status" value="1"/>
</dbReference>
<gene>
    <name evidence="10" type="ordered locus">Thivi_2441</name>
</gene>
<feature type="coiled-coil region" evidence="6">
    <location>
        <begin position="1104"/>
        <end position="1131"/>
    </location>
</feature>
<dbReference type="PANTHER" id="PTHR43304:SF1">
    <property type="entry name" value="PAC DOMAIN-CONTAINING PROTEIN"/>
    <property type="match status" value="1"/>
</dbReference>
<dbReference type="InterPro" id="IPR036890">
    <property type="entry name" value="HATPase_C_sf"/>
</dbReference>
<dbReference type="InterPro" id="IPR035965">
    <property type="entry name" value="PAS-like_dom_sf"/>
</dbReference>
<dbReference type="InterPro" id="IPR029016">
    <property type="entry name" value="GAF-like_dom_sf"/>
</dbReference>
<dbReference type="CDD" id="cd00130">
    <property type="entry name" value="PAS"/>
    <property type="match status" value="5"/>
</dbReference>
<evidence type="ECO:0000256" key="4">
    <source>
        <dbReference type="ARBA" id="ARBA00022679"/>
    </source>
</evidence>
<dbReference type="InterPro" id="IPR013656">
    <property type="entry name" value="PAS_4"/>
</dbReference>
<keyword evidence="4" id="KW-0808">Transferase</keyword>
<dbReference type="KEGG" id="tvi:Thivi_2441"/>
<evidence type="ECO:0000259" key="9">
    <source>
        <dbReference type="PROSITE" id="PS50113"/>
    </source>
</evidence>
<dbReference type="OrthoDB" id="9808408at2"/>
<evidence type="ECO:0000259" key="8">
    <source>
        <dbReference type="PROSITE" id="PS50112"/>
    </source>
</evidence>
<dbReference type="Pfam" id="PF00989">
    <property type="entry name" value="PAS"/>
    <property type="match status" value="1"/>
</dbReference>
<dbReference type="InterPro" id="IPR000014">
    <property type="entry name" value="PAS"/>
</dbReference>
<dbReference type="Pfam" id="PF08448">
    <property type="entry name" value="PAS_4"/>
    <property type="match status" value="2"/>
</dbReference>
<dbReference type="Gene3D" id="2.10.70.100">
    <property type="match status" value="1"/>
</dbReference>
<feature type="compositionally biased region" description="Polar residues" evidence="7">
    <location>
        <begin position="8"/>
        <end position="27"/>
    </location>
</feature>
<dbReference type="InterPro" id="IPR000700">
    <property type="entry name" value="PAS-assoc_C"/>
</dbReference>
<dbReference type="SUPFAM" id="SSF55874">
    <property type="entry name" value="ATPase domain of HSP90 chaperone/DNA topoisomerase II/histidine kinase"/>
    <property type="match status" value="1"/>
</dbReference>
<reference evidence="10 11" key="1">
    <citation type="submission" date="2012-06" db="EMBL/GenBank/DDBJ databases">
        <title>Complete sequence of Thiocystis violascens DSM 198.</title>
        <authorList>
            <consortium name="US DOE Joint Genome Institute"/>
            <person name="Lucas S."/>
            <person name="Han J."/>
            <person name="Lapidus A."/>
            <person name="Cheng J.-F."/>
            <person name="Goodwin L."/>
            <person name="Pitluck S."/>
            <person name="Peters L."/>
            <person name="Ovchinnikova G."/>
            <person name="Teshima H."/>
            <person name="Detter J.C."/>
            <person name="Han C."/>
            <person name="Tapia R."/>
            <person name="Land M."/>
            <person name="Hauser L."/>
            <person name="Kyrpides N."/>
            <person name="Ivanova N."/>
            <person name="Pagani I."/>
            <person name="Vogl K."/>
            <person name="Liu Z."/>
            <person name="Frigaard N.-U."/>
            <person name="Bryant D."/>
            <person name="Woyke T."/>
        </authorList>
    </citation>
    <scope>NUCLEOTIDE SEQUENCE [LARGE SCALE GENOMIC DNA]</scope>
    <source>
        <strain evidence="11">ATCC 17096 / DSM 198 / 6111</strain>
    </source>
</reference>
<evidence type="ECO:0000256" key="6">
    <source>
        <dbReference type="SAM" id="Coils"/>
    </source>
</evidence>
<dbReference type="GO" id="GO:0004673">
    <property type="term" value="F:protein histidine kinase activity"/>
    <property type="evidence" value="ECO:0007669"/>
    <property type="project" value="UniProtKB-EC"/>
</dbReference>
<dbReference type="GO" id="GO:0006355">
    <property type="term" value="P:regulation of DNA-templated transcription"/>
    <property type="evidence" value="ECO:0007669"/>
    <property type="project" value="InterPro"/>
</dbReference>
<feature type="region of interest" description="Disordered" evidence="7">
    <location>
        <begin position="1"/>
        <end position="28"/>
    </location>
</feature>
<dbReference type="Pfam" id="PF13426">
    <property type="entry name" value="PAS_9"/>
    <property type="match status" value="2"/>
</dbReference>
<dbReference type="PROSITE" id="PS50113">
    <property type="entry name" value="PAC"/>
    <property type="match status" value="2"/>
</dbReference>
<dbReference type="SMART" id="SM00086">
    <property type="entry name" value="PAC"/>
    <property type="match status" value="5"/>
</dbReference>
<feature type="domain" description="PAS" evidence="8">
    <location>
        <begin position="197"/>
        <end position="231"/>
    </location>
</feature>
<dbReference type="SUPFAM" id="SSF55781">
    <property type="entry name" value="GAF domain-like"/>
    <property type="match status" value="2"/>
</dbReference>
<feature type="domain" description="PAS" evidence="8">
    <location>
        <begin position="318"/>
        <end position="389"/>
    </location>
</feature>
<evidence type="ECO:0000313" key="10">
    <source>
        <dbReference type="EMBL" id="AFL74382.1"/>
    </source>
</evidence>
<dbReference type="InterPro" id="IPR003018">
    <property type="entry name" value="GAF"/>
</dbReference>
<dbReference type="InterPro" id="IPR011495">
    <property type="entry name" value="Sig_transdc_His_kin_sub2_dim/P"/>
</dbReference>
<dbReference type="eggNOG" id="COG2202">
    <property type="taxonomic scope" value="Bacteria"/>
</dbReference>
<dbReference type="STRING" id="765911.Thivi_2441"/>
<protein>
    <recommendedName>
        <fullName evidence="2">histidine kinase</fullName>
        <ecNumber evidence="2">2.7.13.3</ecNumber>
    </recommendedName>
</protein>
<evidence type="ECO:0000313" key="11">
    <source>
        <dbReference type="Proteomes" id="UP000006062"/>
    </source>
</evidence>
<name>I3YBL4_THIV6</name>
<keyword evidence="5" id="KW-0418">Kinase</keyword>
<dbReference type="InterPro" id="IPR052162">
    <property type="entry name" value="Sensor_kinase/Photoreceptor"/>
</dbReference>
<dbReference type="Gene3D" id="3.30.450.40">
    <property type="match status" value="2"/>
</dbReference>
<dbReference type="SMART" id="SM00091">
    <property type="entry name" value="PAS"/>
    <property type="match status" value="5"/>
</dbReference>
<accession>I3YBL4</accession>
<feature type="domain" description="PAC" evidence="9">
    <location>
        <begin position="1067"/>
        <end position="1119"/>
    </location>
</feature>
<dbReference type="eggNOG" id="COG3920">
    <property type="taxonomic scope" value="Bacteria"/>
</dbReference>
<dbReference type="Pfam" id="PF13185">
    <property type="entry name" value="GAF_2"/>
    <property type="match status" value="1"/>
</dbReference>
<evidence type="ECO:0000256" key="7">
    <source>
        <dbReference type="SAM" id="MobiDB-lite"/>
    </source>
</evidence>
<dbReference type="Pfam" id="PF07568">
    <property type="entry name" value="HisKA_2"/>
    <property type="match status" value="1"/>
</dbReference>
<dbReference type="SMART" id="SM00065">
    <property type="entry name" value="GAF"/>
    <property type="match status" value="2"/>
</dbReference>
<dbReference type="Pfam" id="PF01590">
    <property type="entry name" value="GAF"/>
    <property type="match status" value="1"/>
</dbReference>
<dbReference type="Gene3D" id="3.30.450.20">
    <property type="entry name" value="PAS domain"/>
    <property type="match status" value="6"/>
</dbReference>
<keyword evidence="11" id="KW-1185">Reference proteome</keyword>
<proteinExistence type="predicted"/>
<dbReference type="HOGENOM" id="CLU_265348_0_0_6"/>
<evidence type="ECO:0000256" key="1">
    <source>
        <dbReference type="ARBA" id="ARBA00000085"/>
    </source>
</evidence>
<dbReference type="InterPro" id="IPR013655">
    <property type="entry name" value="PAS_fold_3"/>
</dbReference>
<sequence length="1342" mass="148948">MSALIGPNPSNTAPRHETSSQTPPSSQHRLDVVHEFSAFVAETLDRESLLEAILDSALRLPELDGGGLYWREPNGSYRLAVKRGLSERFLAKVDRLAADSPQADIIRQGQLRCSCTSAQDPCADGALVREPELIEEGIHALVVLPIHAGGEPLACLNLASRRFGAVERSTVTTLETLARQFTLALERSLAQLAATGQRQNLEGLFEAITDYLFVLDSHGRILHYNAAVATLGYGDRLLGSPIWSIYPSETRNETRRLIAETLAGARASFALPLLTADGNQLMVDTRAVMGHWNGRPAIIEVSRDITAEQAMQEALREREEIYSLIFNQAGDGIELTDAETLRFVEVNDASCRLLGYTREELLGMTLFDIRADLDAASFREFATQVLATTGQIRFDGKHRRKDGALLDVQVSVQAVHLRGRDCFIGVWRDITSEKAAQVALANETEWRRALIEHSGDGIAIFEPAFGILEVNPRFAEMQGCAPQDLIGLHPWDFNADLSEADVRRDFSGHVPEINVTFETRHRRQDGTVYDAEVSLRGVEINGRQIVVSIARDISARKAQQRALEEREALLAAMFDQVGVGIDLLDLETLRFVKFNRTSHTLLGYSATEFSELRLPDILASPVEVFERVFQETNAELRSGKAVIREVKNRRRDGRVIDGLVNLRLIHLGGREHVLAVRNDITRQKAIEAELARRDEILAAVANLSLLFLRCSQWTEVMDDALGQLGVAARVSRAYLFERIVDADGCPRCRQCFEWCAVGVEPQISNPRDQNFAWQAHGLLNWYDTLSGGEPVSARRATYSAAERALLEPQGVHSILLVPLFTNGVFLGFLGFDDCEEEREWSLAEIAALRSSAGVICAAAEKAEVQRQLVERERRYTLATDAGKIGVWEWDLRTGQVLIDAVFNQSLGYSAVETVKSLDRWLDLVHPDDRKTAVAIRLGVEQHKIFTFDEVLRIASPDGRILSLAFRGSLMRDRAGRSVKVFGTAIDLTERYRMEDDLKRANEEWSKTFDTVPDAIAIMDKEGRLIKTNRAYAEQGAPWIEDLLHRLHFNRYDDTRPEGDLRKCSRNERVDVTEIAEDASAGLFRITTSRLYDDQGGLRSSVHVIHDITDRQRAEQARLARLEEQRDVLVREVHHRIKNHLQGLVGLLTQSLGEPRGGSSETIDKAIAQVKSIAAVYGLQSREAGADVCFMEMLEAILCNARALSAIPMVLSGGGTDMESLIARDKAVALALVINELLQNALKWSTLGSNSESVRVTCGDEDGSIRLTLTNPGVLSKDFDFGAGRGLGIGLELVRDMLPRQGAALTIDQTDGRVIAVLVVRPPLLVARKPLTVMNMTFGVKNK</sequence>
<evidence type="ECO:0000256" key="2">
    <source>
        <dbReference type="ARBA" id="ARBA00012438"/>
    </source>
</evidence>
<keyword evidence="3" id="KW-0597">Phosphoprotein</keyword>